<dbReference type="Pfam" id="PF02330">
    <property type="entry name" value="MAM33"/>
    <property type="match status" value="1"/>
</dbReference>
<gene>
    <name evidence="1" type="ORF">DB88DRAFT_489016</name>
</gene>
<dbReference type="PANTHER" id="PTHR10826:SF1">
    <property type="entry name" value="COMPLEMENT COMPONENT 1 Q SUBCOMPONENT-BINDING PROTEIN, MITOCHONDRIAL"/>
    <property type="match status" value="1"/>
</dbReference>
<name>A0AAD9FP23_PAPLA</name>
<dbReference type="GO" id="GO:0005759">
    <property type="term" value="C:mitochondrial matrix"/>
    <property type="evidence" value="ECO:0007669"/>
    <property type="project" value="InterPro"/>
</dbReference>
<proteinExistence type="predicted"/>
<organism evidence="1 2">
    <name type="scientific">Papiliotrema laurentii</name>
    <name type="common">Cryptococcus laurentii</name>
    <dbReference type="NCBI Taxonomy" id="5418"/>
    <lineage>
        <taxon>Eukaryota</taxon>
        <taxon>Fungi</taxon>
        <taxon>Dikarya</taxon>
        <taxon>Basidiomycota</taxon>
        <taxon>Agaricomycotina</taxon>
        <taxon>Tremellomycetes</taxon>
        <taxon>Tremellales</taxon>
        <taxon>Rhynchogastremaceae</taxon>
        <taxon>Papiliotrema</taxon>
    </lineage>
</organism>
<dbReference type="Proteomes" id="UP001182556">
    <property type="component" value="Unassembled WGS sequence"/>
</dbReference>
<protein>
    <submittedName>
        <fullName evidence="1">Aerobic respiration-related protein</fullName>
    </submittedName>
</protein>
<accession>A0AAD9FP23</accession>
<dbReference type="InterPro" id="IPR003428">
    <property type="entry name" value="MAM33"/>
</dbReference>
<reference evidence="1" key="1">
    <citation type="submission" date="2023-02" db="EMBL/GenBank/DDBJ databases">
        <title>Identification and recombinant expression of a fungal hydrolase from Papiliotrema laurentii that hydrolyzes apple cutin and clears colloidal polyester polyurethane.</title>
        <authorList>
            <consortium name="DOE Joint Genome Institute"/>
            <person name="Roman V.A."/>
            <person name="Bojanowski C."/>
            <person name="Crable B.R."/>
            <person name="Wagner D.N."/>
            <person name="Hung C.S."/>
            <person name="Nadeau L.J."/>
            <person name="Schratz L."/>
            <person name="Haridas S."/>
            <person name="Pangilinan J."/>
            <person name="Lipzen A."/>
            <person name="Na H."/>
            <person name="Yan M."/>
            <person name="Ng V."/>
            <person name="Grigoriev I.V."/>
            <person name="Spatafora J.W."/>
            <person name="Barlow D."/>
            <person name="Biffinger J."/>
            <person name="Kelley-Loughnane N."/>
            <person name="Varaljay V.A."/>
            <person name="Crookes-Goodson W.J."/>
        </authorList>
    </citation>
    <scope>NUCLEOTIDE SEQUENCE</scope>
    <source>
        <strain evidence="1">5307AH</strain>
    </source>
</reference>
<comment type="caution">
    <text evidence="1">The sequence shown here is derived from an EMBL/GenBank/DDBJ whole genome shotgun (WGS) entry which is preliminary data.</text>
</comment>
<keyword evidence="2" id="KW-1185">Reference proteome</keyword>
<dbReference type="GO" id="GO:0042256">
    <property type="term" value="P:cytosolic ribosome assembly"/>
    <property type="evidence" value="ECO:0007669"/>
    <property type="project" value="TreeGrafter"/>
</dbReference>
<sequence>MSVRAFRPLLRASASLRAAAPVSRALALRPAAALSRTFTSSLPRLGSGELDASLSSALQSEIAFEKEAADSQPAVPEFLQQFKEHGVWNLEDTPGSDSVSLTRKFGNETLKLTFQVSDLDEGSENAAEAELEQEDGSVESFDEPPFISCSLLLTKSATPGALLVDLECGDEGFIVTNVAMYEKAVAELQGPEGDFARRTKYMGPQFEHLDPDLQESFNGFLAERGVDESLSAFILQYCEHKEQKDYVSWLKELKGFVDA</sequence>
<dbReference type="InterPro" id="IPR036561">
    <property type="entry name" value="MAM33_sf"/>
</dbReference>
<evidence type="ECO:0000313" key="2">
    <source>
        <dbReference type="Proteomes" id="UP001182556"/>
    </source>
</evidence>
<dbReference type="Gene3D" id="3.10.280.10">
    <property type="entry name" value="Mitochondrial glycoprotein"/>
    <property type="match status" value="1"/>
</dbReference>
<dbReference type="SUPFAM" id="SSF54529">
    <property type="entry name" value="Mitochondrial glycoprotein MAM33-like"/>
    <property type="match status" value="1"/>
</dbReference>
<evidence type="ECO:0000313" key="1">
    <source>
        <dbReference type="EMBL" id="KAK1924074.1"/>
    </source>
</evidence>
<dbReference type="PANTHER" id="PTHR10826">
    <property type="entry name" value="COMPLEMENT COMPONENT 1"/>
    <property type="match status" value="1"/>
</dbReference>
<dbReference type="AlphaFoldDB" id="A0AAD9FP23"/>
<dbReference type="EMBL" id="JAODAN010000005">
    <property type="protein sequence ID" value="KAK1924074.1"/>
    <property type="molecule type" value="Genomic_DNA"/>
</dbReference>